<evidence type="ECO:0000313" key="6">
    <source>
        <dbReference type="Proteomes" id="UP000028712"/>
    </source>
</evidence>
<dbReference type="PANTHER" id="PTHR10204">
    <property type="entry name" value="NAD P H OXIDOREDUCTASE-RELATED"/>
    <property type="match status" value="1"/>
</dbReference>
<dbReference type="GO" id="GO:0005829">
    <property type="term" value="C:cytosol"/>
    <property type="evidence" value="ECO:0007669"/>
    <property type="project" value="TreeGrafter"/>
</dbReference>
<keyword evidence="2" id="KW-0560">Oxidoreductase</keyword>
<evidence type="ECO:0000313" key="5">
    <source>
        <dbReference type="EMBL" id="OXA89864.1"/>
    </source>
</evidence>
<proteinExistence type="inferred from homology"/>
<protein>
    <submittedName>
        <fullName evidence="4">NADPH-quinone reductase</fullName>
    </submittedName>
    <submittedName>
        <fullName evidence="5">NADPH:quinone reductase</fullName>
    </submittedName>
</protein>
<dbReference type="RefSeq" id="WP_035623142.1">
    <property type="nucleotide sequence ID" value="NZ_JBEWQG010000006.1"/>
</dbReference>
<dbReference type="AlphaFoldDB" id="A0A086AFT8"/>
<keyword evidence="7" id="KW-1185">Reference proteome</keyword>
<evidence type="ECO:0000259" key="3">
    <source>
        <dbReference type="Pfam" id="PF02525"/>
    </source>
</evidence>
<dbReference type="Proteomes" id="UP000028712">
    <property type="component" value="Unassembled WGS sequence"/>
</dbReference>
<dbReference type="EMBL" id="MUGY01000029">
    <property type="protein sequence ID" value="OXA89864.1"/>
    <property type="molecule type" value="Genomic_DNA"/>
</dbReference>
<dbReference type="STRING" id="991.IW20_13795"/>
<dbReference type="Pfam" id="PF02525">
    <property type="entry name" value="Flavodoxin_2"/>
    <property type="match status" value="1"/>
</dbReference>
<dbReference type="Gene3D" id="3.40.50.360">
    <property type="match status" value="1"/>
</dbReference>
<gene>
    <name evidence="5" type="ORF">B0A62_20180</name>
    <name evidence="4" type="ORF">IW20_13795</name>
</gene>
<dbReference type="SUPFAM" id="SSF52218">
    <property type="entry name" value="Flavoproteins"/>
    <property type="match status" value="1"/>
</dbReference>
<evidence type="ECO:0000313" key="4">
    <source>
        <dbReference type="EMBL" id="KFF15552.1"/>
    </source>
</evidence>
<sequence length="196" mass="23190">MNYLIIFNHPFEGSYCNALLDAVQEGLKAAQHSMDLIHLDNEQFNPVMTAEDLKSFRDKKPVDEQVLGYQQRLEKADHLIFIFPIWWELMPALMKGFIDKVIFPGLAYDYVNEKNTRMKPLLNNIKGITVITTMNTPRYIYRWIFGNAIQKAFMRGIFWKLGYKNRKWISYNRVKAVSQSKREGWLEELEKKFSKV</sequence>
<dbReference type="EMBL" id="JPRM01000020">
    <property type="protein sequence ID" value="KFF15552.1"/>
    <property type="molecule type" value="Genomic_DNA"/>
</dbReference>
<dbReference type="GO" id="GO:0003955">
    <property type="term" value="F:NAD(P)H dehydrogenase (quinone) activity"/>
    <property type="evidence" value="ECO:0007669"/>
    <property type="project" value="TreeGrafter"/>
</dbReference>
<accession>A0A086AFT8</accession>
<dbReference type="InterPro" id="IPR003680">
    <property type="entry name" value="Flavodoxin_fold"/>
</dbReference>
<dbReference type="Proteomes" id="UP000198424">
    <property type="component" value="Unassembled WGS sequence"/>
</dbReference>
<evidence type="ECO:0000256" key="2">
    <source>
        <dbReference type="ARBA" id="ARBA00023002"/>
    </source>
</evidence>
<comment type="similarity">
    <text evidence="1">Belongs to the NAD(P)H dehydrogenase (quinone) family.</text>
</comment>
<evidence type="ECO:0000313" key="7">
    <source>
        <dbReference type="Proteomes" id="UP000198424"/>
    </source>
</evidence>
<dbReference type="OrthoDB" id="652200at2"/>
<feature type="domain" description="Flavodoxin-like fold" evidence="3">
    <location>
        <begin position="1"/>
        <end position="191"/>
    </location>
</feature>
<dbReference type="InterPro" id="IPR029039">
    <property type="entry name" value="Flavoprotein-like_sf"/>
</dbReference>
<name>A0A086AFT8_FLAHY</name>
<organism evidence="4 6">
    <name type="scientific">Flavobacterium hydatis</name>
    <name type="common">Cytophaga aquatilis</name>
    <dbReference type="NCBI Taxonomy" id="991"/>
    <lineage>
        <taxon>Bacteria</taxon>
        <taxon>Pseudomonadati</taxon>
        <taxon>Bacteroidota</taxon>
        <taxon>Flavobacteriia</taxon>
        <taxon>Flavobacteriales</taxon>
        <taxon>Flavobacteriaceae</taxon>
        <taxon>Flavobacterium</taxon>
    </lineage>
</organism>
<comment type="caution">
    <text evidence="4">The sequence shown here is derived from an EMBL/GenBank/DDBJ whole genome shotgun (WGS) entry which is preliminary data.</text>
</comment>
<evidence type="ECO:0000256" key="1">
    <source>
        <dbReference type="ARBA" id="ARBA00006252"/>
    </source>
</evidence>
<reference evidence="4 6" key="1">
    <citation type="submission" date="2014-07" db="EMBL/GenBank/DDBJ databases">
        <title>Genome of Flavobacterium hydatis DSM 2063.</title>
        <authorList>
            <person name="Pipes S.E."/>
            <person name="Stropko S.J."/>
            <person name="Newman J.D."/>
        </authorList>
    </citation>
    <scope>NUCLEOTIDE SEQUENCE [LARGE SCALE GENOMIC DNA]</scope>
    <source>
        <strain evidence="4 6">DSM 2063</strain>
    </source>
</reference>
<dbReference type="InterPro" id="IPR051545">
    <property type="entry name" value="NAD(P)H_dehydrogenase_qn"/>
</dbReference>
<dbReference type="eggNOG" id="COG2249">
    <property type="taxonomic scope" value="Bacteria"/>
</dbReference>
<dbReference type="PANTHER" id="PTHR10204:SF34">
    <property type="entry name" value="NAD(P)H DEHYDROGENASE [QUINONE] 1 ISOFORM 1"/>
    <property type="match status" value="1"/>
</dbReference>
<reference evidence="5 7" key="2">
    <citation type="submission" date="2016-11" db="EMBL/GenBank/DDBJ databases">
        <title>Whole genomes of Flavobacteriaceae.</title>
        <authorList>
            <person name="Stine C."/>
            <person name="Li C."/>
            <person name="Tadesse D."/>
        </authorList>
    </citation>
    <scope>NUCLEOTIDE SEQUENCE [LARGE SCALE GENOMIC DNA]</scope>
    <source>
        <strain evidence="5 7">ATCC 29551</strain>
    </source>
</reference>